<evidence type="ECO:0000313" key="1">
    <source>
        <dbReference type="EMBL" id="MDV2081099.1"/>
    </source>
</evidence>
<keyword evidence="2" id="KW-1185">Reference proteome</keyword>
<evidence type="ECO:0000313" key="2">
    <source>
        <dbReference type="Proteomes" id="UP001269819"/>
    </source>
</evidence>
<gene>
    <name evidence="1" type="ORF">RYS15_20605</name>
</gene>
<dbReference type="RefSeq" id="WP_316975393.1">
    <property type="nucleotide sequence ID" value="NZ_JAWIIJ010000025.1"/>
</dbReference>
<dbReference type="Proteomes" id="UP001269819">
    <property type="component" value="Unassembled WGS sequence"/>
</dbReference>
<comment type="caution">
    <text evidence="1">The sequence shown here is derived from an EMBL/GenBank/DDBJ whole genome shotgun (WGS) entry which is preliminary data.</text>
</comment>
<proteinExistence type="predicted"/>
<accession>A0ABU3W3K8</accession>
<reference evidence="1 2" key="1">
    <citation type="submission" date="2023-10" db="EMBL/GenBank/DDBJ databases">
        <title>Characteristics and mechanism of a salt-tolerant marine origin heterotrophic nitrifying- aerobic denitrifying bacteria Marinobacter xestospongiae HN1.</title>
        <authorList>
            <person name="Qi R."/>
        </authorList>
    </citation>
    <scope>NUCLEOTIDE SEQUENCE [LARGE SCALE GENOMIC DNA]</scope>
    <source>
        <strain evidence="1 2">HN1</strain>
    </source>
</reference>
<protein>
    <submittedName>
        <fullName evidence="1">Zf-TFIIB domain-containing protein</fullName>
    </submittedName>
</protein>
<dbReference type="EMBL" id="JAWIIJ010000025">
    <property type="protein sequence ID" value="MDV2081099.1"/>
    <property type="molecule type" value="Genomic_DNA"/>
</dbReference>
<sequence>MKCPKCRTVDLSPAKLEDGLPAMGCPRCEGAALSILYYREWAERNQPVATDAAPDSDVVEDSDTRTAMACPKCSRLMTKFAITGSLRNRIDLCGSCDEAWLDHGEWGVLKTLELANRLPKVFTEQWQRKVRTEKREAARMERLQDQVGEGDAARAEEVRNWLKSHPRRGVILQFLSVE</sequence>
<name>A0ABU3W3K8_9GAMM</name>
<organism evidence="1 2">
    <name type="scientific">Marinobacter xestospongiae</name>
    <dbReference type="NCBI Taxonomy" id="994319"/>
    <lineage>
        <taxon>Bacteria</taxon>
        <taxon>Pseudomonadati</taxon>
        <taxon>Pseudomonadota</taxon>
        <taxon>Gammaproteobacteria</taxon>
        <taxon>Pseudomonadales</taxon>
        <taxon>Marinobacteraceae</taxon>
        <taxon>Marinobacter</taxon>
    </lineage>
</organism>